<dbReference type="CDD" id="cd15831">
    <property type="entry name" value="BTAD"/>
    <property type="match status" value="1"/>
</dbReference>
<evidence type="ECO:0000256" key="3">
    <source>
        <dbReference type="PROSITE-ProRule" id="PRU01091"/>
    </source>
</evidence>
<dbReference type="Gene3D" id="1.10.10.10">
    <property type="entry name" value="Winged helix-like DNA-binding domain superfamily/Winged helix DNA-binding domain"/>
    <property type="match status" value="1"/>
</dbReference>
<keyword evidence="2 3" id="KW-0238">DNA-binding</keyword>
<dbReference type="Pfam" id="PF25872">
    <property type="entry name" value="HTH_77"/>
    <property type="match status" value="1"/>
</dbReference>
<organism evidence="6 7">
    <name type="scientific">Solihabitans fulvus</name>
    <dbReference type="NCBI Taxonomy" id="1892852"/>
    <lineage>
        <taxon>Bacteria</taxon>
        <taxon>Bacillati</taxon>
        <taxon>Actinomycetota</taxon>
        <taxon>Actinomycetes</taxon>
        <taxon>Pseudonocardiales</taxon>
        <taxon>Pseudonocardiaceae</taxon>
        <taxon>Solihabitans</taxon>
    </lineage>
</organism>
<comment type="similarity">
    <text evidence="1">Belongs to the AfsR/DnrI/RedD regulatory family.</text>
</comment>
<proteinExistence type="inferred from homology"/>
<sequence>MGDNHGMWFGILGTTEVRQSADGSPVNVGGPRVRSLLALLLLNAGQLISAEGLIDGLYGEHPPGDAANALQSQVSRLRKGLRDAGGSSAIVEFHPAGYRLAVHPDDVDAHRFERLTREGQRAMAAGDNRGAAALLGEALALWRGPALADVPFAEAQATRLAELRVTAAEDRAEAALALGEHRGLVAELQELVAAHPLRERPRGQLMRALYGSGRQAEALAVFEDARRILADELGTDPSAELAEVHLAILRAEPSLAATPPSTSRLGLPAQLTSFVGRDEELDRVGALLRASRLVTLSGPGGGGKTRLAIEASGREDGDVCFVDLAPVGDGTELPRAVLGALGLREANTHAGSGAAQDVADRLVGALAGRRLLLVLDNCEHVIDAAARLVHRLLGACPGLRVLATSREALGITGEALSPVPPLPVPPADATPEQALAYPAVRLFADRATAVRQDFAVRNDNLGAVLRICTALDGLPLAIELAAARLRSLGVEEIAARLDDRFRLLSRGSRTAAPRHQTLRAVVEWSWDLLDETEQTLARRLTVFAGGATLDAAARVCGLPEDEVDELLAGLSDKSLVEAGGGRYRMLETVRQFGADRLAEADEQDRVRAAHAAYFLDLAETADPHLRRAEQLEWLARLAAEHGNLQAALRWSVDSADTRTALCLHAALSSYWRLRGQRTEGTPLARALLKLVDPTVREDLAEEYVLCVVSAVSGGSAGPEFDVPVREAHRIMGTLDRPLHRPFLLVAWALYTGPPAEGDPIPPLFKHFAASTDLWIQGLLQLSIAFQFWLVNGAPTEAEREFRGSLAKFRTAGDRWGIVQTLTELATLVDLRGDRAEATELIDEALELTTLLGAAEETSDLLANRADNAVRAGDLDPAHGDYEAAIEAAGRAGAPEKAARAQHGLGNVARLRGDLAEARRWCDLALAGSPSDYFGVADLRANIQITLGQIAVADGDADGADGWYREALSASTLGGSTAGFAGSPGRTAADDGTTTDGTLDDEKTADDKTGDDKTADDKTADDKTADDKTADDKTADDKTADDKTADERTADGDVADMLARYRDALGIAAFGGANLRIAGSAAEGLAGVALLNGDAERAALLLGVGVRLRGSSVAGDPDVARIAGRAAELLGRHAYVAAFDRGAALSRDEALAELHARRSVLGA</sequence>
<name>A0A5B2X0Y7_9PSEU</name>
<dbReference type="EMBL" id="VUOB01000048">
    <property type="protein sequence ID" value="KAA2256922.1"/>
    <property type="molecule type" value="Genomic_DNA"/>
</dbReference>
<dbReference type="Pfam" id="PF00486">
    <property type="entry name" value="Trans_reg_C"/>
    <property type="match status" value="1"/>
</dbReference>
<dbReference type="OrthoDB" id="9812579at2"/>
<dbReference type="PANTHER" id="PTHR47691">
    <property type="entry name" value="REGULATOR-RELATED"/>
    <property type="match status" value="1"/>
</dbReference>
<dbReference type="PROSITE" id="PS51755">
    <property type="entry name" value="OMPR_PHOB"/>
    <property type="match status" value="1"/>
</dbReference>
<dbReference type="PRINTS" id="PR00364">
    <property type="entry name" value="DISEASERSIST"/>
</dbReference>
<dbReference type="InterPro" id="IPR058852">
    <property type="entry name" value="HTH_77"/>
</dbReference>
<gene>
    <name evidence="6" type="ORF">F0L68_25840</name>
</gene>
<dbReference type="Gene3D" id="1.25.40.10">
    <property type="entry name" value="Tetratricopeptide repeat domain"/>
    <property type="match status" value="2"/>
</dbReference>
<reference evidence="6 7" key="2">
    <citation type="submission" date="2019-09" db="EMBL/GenBank/DDBJ databases">
        <authorList>
            <person name="Jin C."/>
        </authorList>
    </citation>
    <scope>NUCLEOTIDE SEQUENCE [LARGE SCALE GENOMIC DNA]</scope>
    <source>
        <strain evidence="6 7">AN110305</strain>
    </source>
</reference>
<accession>A0A5B2X0Y7</accession>
<dbReference type="InterPro" id="IPR001867">
    <property type="entry name" value="OmpR/PhoB-type_DNA-bd"/>
</dbReference>
<dbReference type="SUPFAM" id="SSF46894">
    <property type="entry name" value="C-terminal effector domain of the bipartite response regulators"/>
    <property type="match status" value="1"/>
</dbReference>
<dbReference type="SUPFAM" id="SSF52540">
    <property type="entry name" value="P-loop containing nucleoside triphosphate hydrolases"/>
    <property type="match status" value="1"/>
</dbReference>
<evidence type="ECO:0000256" key="4">
    <source>
        <dbReference type="SAM" id="MobiDB-lite"/>
    </source>
</evidence>
<evidence type="ECO:0000256" key="2">
    <source>
        <dbReference type="ARBA" id="ARBA00023125"/>
    </source>
</evidence>
<dbReference type="SMART" id="SM00862">
    <property type="entry name" value="Trans_reg_C"/>
    <property type="match status" value="1"/>
</dbReference>
<feature type="region of interest" description="Disordered" evidence="4">
    <location>
        <begin position="973"/>
        <end position="1046"/>
    </location>
</feature>
<dbReference type="InterPro" id="IPR036388">
    <property type="entry name" value="WH-like_DNA-bd_sf"/>
</dbReference>
<dbReference type="AlphaFoldDB" id="A0A5B2X0Y7"/>
<keyword evidence="7" id="KW-1185">Reference proteome</keyword>
<dbReference type="InterPro" id="IPR016032">
    <property type="entry name" value="Sig_transdc_resp-reg_C-effctor"/>
</dbReference>
<dbReference type="PANTHER" id="PTHR47691:SF3">
    <property type="entry name" value="HTH-TYPE TRANSCRIPTIONAL REGULATOR RV0890C-RELATED"/>
    <property type="match status" value="1"/>
</dbReference>
<evidence type="ECO:0000313" key="7">
    <source>
        <dbReference type="Proteomes" id="UP000323454"/>
    </source>
</evidence>
<dbReference type="SMART" id="SM01043">
    <property type="entry name" value="BTAD"/>
    <property type="match status" value="1"/>
</dbReference>
<dbReference type="Pfam" id="PF13424">
    <property type="entry name" value="TPR_12"/>
    <property type="match status" value="1"/>
</dbReference>
<dbReference type="SUPFAM" id="SSF48452">
    <property type="entry name" value="TPR-like"/>
    <property type="match status" value="2"/>
</dbReference>
<dbReference type="InterPro" id="IPR011990">
    <property type="entry name" value="TPR-like_helical_dom_sf"/>
</dbReference>
<feature type="compositionally biased region" description="Basic and acidic residues" evidence="4">
    <location>
        <begin position="999"/>
        <end position="1046"/>
    </location>
</feature>
<dbReference type="InterPro" id="IPR005158">
    <property type="entry name" value="BTAD"/>
</dbReference>
<dbReference type="GO" id="GO:0003677">
    <property type="term" value="F:DNA binding"/>
    <property type="evidence" value="ECO:0007669"/>
    <property type="project" value="UniProtKB-UniRule"/>
</dbReference>
<evidence type="ECO:0000313" key="6">
    <source>
        <dbReference type="EMBL" id="KAA2256922.1"/>
    </source>
</evidence>
<reference evidence="6 7" key="1">
    <citation type="submission" date="2019-09" db="EMBL/GenBank/DDBJ databases">
        <title>Goodfellowia gen. nov., a new genus of the Pseudonocardineae related to Actinoalloteichus, containing Goodfellowia coeruleoviolacea gen. nov., comb. nov. gen. nov., comb. nov.</title>
        <authorList>
            <person name="Labeda D."/>
        </authorList>
    </citation>
    <scope>NUCLEOTIDE SEQUENCE [LARGE SCALE GENOMIC DNA]</scope>
    <source>
        <strain evidence="6 7">AN110305</strain>
    </source>
</reference>
<dbReference type="Pfam" id="PF03704">
    <property type="entry name" value="BTAD"/>
    <property type="match status" value="1"/>
</dbReference>
<comment type="caution">
    <text evidence="6">The sequence shown here is derived from an EMBL/GenBank/DDBJ whole genome shotgun (WGS) entry which is preliminary data.</text>
</comment>
<dbReference type="GO" id="GO:0006355">
    <property type="term" value="P:regulation of DNA-templated transcription"/>
    <property type="evidence" value="ECO:0007669"/>
    <property type="project" value="InterPro"/>
</dbReference>
<feature type="DNA-binding region" description="OmpR/PhoB-type" evidence="3">
    <location>
        <begin position="1"/>
        <end position="102"/>
    </location>
</feature>
<feature type="domain" description="OmpR/PhoB-type" evidence="5">
    <location>
        <begin position="1"/>
        <end position="102"/>
    </location>
</feature>
<dbReference type="InterPro" id="IPR027417">
    <property type="entry name" value="P-loop_NTPase"/>
</dbReference>
<evidence type="ECO:0000259" key="5">
    <source>
        <dbReference type="PROSITE" id="PS51755"/>
    </source>
</evidence>
<evidence type="ECO:0000256" key="1">
    <source>
        <dbReference type="ARBA" id="ARBA00005820"/>
    </source>
</evidence>
<dbReference type="Gene3D" id="3.40.50.300">
    <property type="entry name" value="P-loop containing nucleotide triphosphate hydrolases"/>
    <property type="match status" value="1"/>
</dbReference>
<dbReference type="GO" id="GO:0000160">
    <property type="term" value="P:phosphorelay signal transduction system"/>
    <property type="evidence" value="ECO:0007669"/>
    <property type="project" value="InterPro"/>
</dbReference>
<dbReference type="Proteomes" id="UP000323454">
    <property type="component" value="Unassembled WGS sequence"/>
</dbReference>
<protein>
    <submittedName>
        <fullName evidence="6">AfsR/SARP family transcriptional regulator</fullName>
    </submittedName>
</protein>